<dbReference type="EMBL" id="BAAANB010000021">
    <property type="protein sequence ID" value="GAA2037611.1"/>
    <property type="molecule type" value="Genomic_DNA"/>
</dbReference>
<evidence type="ECO:0000256" key="1">
    <source>
        <dbReference type="ARBA" id="ARBA00001585"/>
    </source>
</evidence>
<keyword evidence="4 8" id="KW-0031">Aminopeptidase</keyword>
<evidence type="ECO:0000256" key="7">
    <source>
        <dbReference type="ARBA" id="ARBA00022801"/>
    </source>
</evidence>
<keyword evidence="6 8" id="KW-0645">Protease</keyword>
<keyword evidence="11" id="KW-1185">Reference proteome</keyword>
<keyword evidence="5 8" id="KW-0963">Cytoplasm</keyword>
<comment type="catalytic activity">
    <reaction evidence="1 8">
        <text>Release of N-terminal proline from a peptide.</text>
        <dbReference type="EC" id="3.4.11.5"/>
    </reaction>
</comment>
<evidence type="ECO:0000256" key="4">
    <source>
        <dbReference type="ARBA" id="ARBA00022438"/>
    </source>
</evidence>
<evidence type="ECO:0000256" key="6">
    <source>
        <dbReference type="ARBA" id="ARBA00022670"/>
    </source>
</evidence>
<proteinExistence type="inferred from homology"/>
<dbReference type="PANTHER" id="PTHR43722">
    <property type="entry name" value="PROLINE IMINOPEPTIDASE"/>
    <property type="match status" value="1"/>
</dbReference>
<dbReference type="Gene3D" id="3.40.50.1820">
    <property type="entry name" value="alpha/beta hydrolase"/>
    <property type="match status" value="1"/>
</dbReference>
<comment type="similarity">
    <text evidence="3 8">Belongs to the peptidase S33 family.</text>
</comment>
<protein>
    <recommendedName>
        <fullName evidence="8">Proline iminopeptidase</fullName>
        <shortName evidence="8">PIP</shortName>
        <ecNumber evidence="8">3.4.11.5</ecNumber>
    </recommendedName>
    <alternativeName>
        <fullName evidence="8">Prolyl aminopeptidase</fullName>
    </alternativeName>
</protein>
<dbReference type="InterPro" id="IPR029058">
    <property type="entry name" value="AB_hydrolase_fold"/>
</dbReference>
<evidence type="ECO:0000313" key="11">
    <source>
        <dbReference type="Proteomes" id="UP001501285"/>
    </source>
</evidence>
<dbReference type="PANTHER" id="PTHR43722:SF1">
    <property type="entry name" value="PROLINE IMINOPEPTIDASE"/>
    <property type="match status" value="1"/>
</dbReference>
<accession>A0ABN2UJK8</accession>
<evidence type="ECO:0000256" key="3">
    <source>
        <dbReference type="ARBA" id="ARBA00010088"/>
    </source>
</evidence>
<feature type="domain" description="AB hydrolase-1" evidence="9">
    <location>
        <begin position="44"/>
        <end position="308"/>
    </location>
</feature>
<gene>
    <name evidence="10" type="ORF">GCM10009740_31870</name>
</gene>
<sequence>MSWCDLHVEISDGPRRSGLLPVSGGHRVYWEEWGNPDGVPALHVHGGPGGGLGTSGYRQRFALDVTRVVGFEQRGCGRSTPSAGEADTSLVDNDTAHLIGDMEAVRVHLGIDAWILNGVSWGSTLALAYAQAHPERVLGIVLSAVTTTSRAEVDWISEGMGSIFPEAWDRFAGHAEQAGIGYRRGKGRLVEAYAQLLASPDPTVQDAASREWARWEDTHVSIGAGGFYPDPRWDDDQFRRTFARLTAHYWSHGGFCDPPLLQRMDLLEGIRGTLIHGRRDISSPAVTAWQLHRAWPGSNLVIDEGEGHGGGSMTARCHAANVDLVAHAESASKGPSAAG</sequence>
<dbReference type="PRINTS" id="PR00793">
    <property type="entry name" value="PROAMNOPTASE"/>
</dbReference>
<dbReference type="InterPro" id="IPR002410">
    <property type="entry name" value="Peptidase_S33"/>
</dbReference>
<name>A0ABN2UJK8_9MICO</name>
<comment type="caution">
    <text evidence="10">The sequence shown here is derived from an EMBL/GenBank/DDBJ whole genome shotgun (WGS) entry which is preliminary data.</text>
</comment>
<organism evidence="10 11">
    <name type="scientific">Terrabacter terrae</name>
    <dbReference type="NCBI Taxonomy" id="318434"/>
    <lineage>
        <taxon>Bacteria</taxon>
        <taxon>Bacillati</taxon>
        <taxon>Actinomycetota</taxon>
        <taxon>Actinomycetes</taxon>
        <taxon>Micrococcales</taxon>
        <taxon>Intrasporangiaceae</taxon>
        <taxon>Terrabacter</taxon>
    </lineage>
</organism>
<dbReference type="InterPro" id="IPR005944">
    <property type="entry name" value="Pro_iminopeptidase"/>
</dbReference>
<dbReference type="Proteomes" id="UP001501285">
    <property type="component" value="Unassembled WGS sequence"/>
</dbReference>
<evidence type="ECO:0000256" key="8">
    <source>
        <dbReference type="PIRNR" id="PIRNR006431"/>
    </source>
</evidence>
<dbReference type="Pfam" id="PF00561">
    <property type="entry name" value="Abhydrolase_1"/>
    <property type="match status" value="1"/>
</dbReference>
<evidence type="ECO:0000313" key="10">
    <source>
        <dbReference type="EMBL" id="GAA2037611.1"/>
    </source>
</evidence>
<dbReference type="InterPro" id="IPR000073">
    <property type="entry name" value="AB_hydrolase_1"/>
</dbReference>
<dbReference type="SUPFAM" id="SSF53474">
    <property type="entry name" value="alpha/beta-Hydrolases"/>
    <property type="match status" value="1"/>
</dbReference>
<dbReference type="EC" id="3.4.11.5" evidence="8"/>
<keyword evidence="7 8" id="KW-0378">Hydrolase</keyword>
<dbReference type="PIRSF" id="PIRSF006431">
    <property type="entry name" value="Pept_S33"/>
    <property type="match status" value="1"/>
</dbReference>
<comment type="subcellular location">
    <subcellularLocation>
        <location evidence="2 8">Cytoplasm</location>
    </subcellularLocation>
</comment>
<evidence type="ECO:0000259" key="9">
    <source>
        <dbReference type="Pfam" id="PF00561"/>
    </source>
</evidence>
<reference evidence="10 11" key="1">
    <citation type="journal article" date="2019" name="Int. J. Syst. Evol. Microbiol.">
        <title>The Global Catalogue of Microorganisms (GCM) 10K type strain sequencing project: providing services to taxonomists for standard genome sequencing and annotation.</title>
        <authorList>
            <consortium name="The Broad Institute Genomics Platform"/>
            <consortium name="The Broad Institute Genome Sequencing Center for Infectious Disease"/>
            <person name="Wu L."/>
            <person name="Ma J."/>
        </authorList>
    </citation>
    <scope>NUCLEOTIDE SEQUENCE [LARGE SCALE GENOMIC DNA]</scope>
    <source>
        <strain evidence="10 11">JCM 14283</strain>
    </source>
</reference>
<evidence type="ECO:0000256" key="5">
    <source>
        <dbReference type="ARBA" id="ARBA00022490"/>
    </source>
</evidence>
<dbReference type="GO" id="GO:0016787">
    <property type="term" value="F:hydrolase activity"/>
    <property type="evidence" value="ECO:0007669"/>
    <property type="project" value="UniProtKB-KW"/>
</dbReference>
<evidence type="ECO:0000256" key="2">
    <source>
        <dbReference type="ARBA" id="ARBA00004496"/>
    </source>
</evidence>